<dbReference type="InterPro" id="IPR000943">
    <property type="entry name" value="RNA_pol_sigma70"/>
</dbReference>
<proteinExistence type="predicted"/>
<dbReference type="GO" id="GO:0003700">
    <property type="term" value="F:DNA-binding transcription factor activity"/>
    <property type="evidence" value="ECO:0007669"/>
    <property type="project" value="InterPro"/>
</dbReference>
<dbReference type="EMBL" id="DWUX01000066">
    <property type="protein sequence ID" value="HJD39081.1"/>
    <property type="molecule type" value="Genomic_DNA"/>
</dbReference>
<evidence type="ECO:0000313" key="2">
    <source>
        <dbReference type="EMBL" id="HJD39081.1"/>
    </source>
</evidence>
<evidence type="ECO:0000313" key="3">
    <source>
        <dbReference type="Proteomes" id="UP000823850"/>
    </source>
</evidence>
<organism evidence="2 3">
    <name type="scientific">Candidatus Blautia stercoripullorum</name>
    <dbReference type="NCBI Taxonomy" id="2838502"/>
    <lineage>
        <taxon>Bacteria</taxon>
        <taxon>Bacillati</taxon>
        <taxon>Bacillota</taxon>
        <taxon>Clostridia</taxon>
        <taxon>Lachnospirales</taxon>
        <taxon>Lachnospiraceae</taxon>
        <taxon>Blautia</taxon>
    </lineage>
</organism>
<dbReference type="AlphaFoldDB" id="A0A9D2RB03"/>
<sequence>MDYYENWETFVSNIDVVPEKLDGEKLILMVSGLSRTQEEREFLGRAAAEGDKTSLKYFLNAYVPMIVESMKKHAPRIGYNRDLLMNCVERVREKVANTLYLENLEYNTAHYIEWMVRNEVTHYIAALEELRKEPPVDKTQKEPRDEVIEELIEKISIFVSDENKAERIKGLLLACRNDRERQLLAFRIGLEDGVPKTLQETADRFGISRERTRQIESMAVRRTMSHIWKRKARAAFLED</sequence>
<dbReference type="InterPro" id="IPR007630">
    <property type="entry name" value="RNA_pol_sigma70_r4"/>
</dbReference>
<dbReference type="InterPro" id="IPR036388">
    <property type="entry name" value="WH-like_DNA-bd_sf"/>
</dbReference>
<dbReference type="GO" id="GO:0006352">
    <property type="term" value="P:DNA-templated transcription initiation"/>
    <property type="evidence" value="ECO:0007669"/>
    <property type="project" value="InterPro"/>
</dbReference>
<feature type="domain" description="RNA polymerase sigma-70 region 4" evidence="1">
    <location>
        <begin position="177"/>
        <end position="222"/>
    </location>
</feature>
<dbReference type="PRINTS" id="PR00046">
    <property type="entry name" value="SIGMA70FCT"/>
</dbReference>
<gene>
    <name evidence="2" type="ORF">H9913_03565</name>
</gene>
<reference evidence="2" key="1">
    <citation type="journal article" date="2021" name="PeerJ">
        <title>Extensive microbial diversity within the chicken gut microbiome revealed by metagenomics and culture.</title>
        <authorList>
            <person name="Gilroy R."/>
            <person name="Ravi A."/>
            <person name="Getino M."/>
            <person name="Pursley I."/>
            <person name="Horton D.L."/>
            <person name="Alikhan N.F."/>
            <person name="Baker D."/>
            <person name="Gharbi K."/>
            <person name="Hall N."/>
            <person name="Watson M."/>
            <person name="Adriaenssens E.M."/>
            <person name="Foster-Nyarko E."/>
            <person name="Jarju S."/>
            <person name="Secka A."/>
            <person name="Antonio M."/>
            <person name="Oren A."/>
            <person name="Chaudhuri R.R."/>
            <person name="La Ragione R."/>
            <person name="Hildebrand F."/>
            <person name="Pallen M.J."/>
        </authorList>
    </citation>
    <scope>NUCLEOTIDE SEQUENCE</scope>
    <source>
        <strain evidence="2">ChiW19-6364</strain>
    </source>
</reference>
<dbReference type="InterPro" id="IPR013324">
    <property type="entry name" value="RNA_pol_sigma_r3/r4-like"/>
</dbReference>
<dbReference type="SUPFAM" id="SSF88659">
    <property type="entry name" value="Sigma3 and sigma4 domains of RNA polymerase sigma factors"/>
    <property type="match status" value="1"/>
</dbReference>
<protein>
    <recommendedName>
        <fullName evidence="1">RNA polymerase sigma-70 region 4 domain-containing protein</fullName>
    </recommendedName>
</protein>
<dbReference type="Pfam" id="PF04545">
    <property type="entry name" value="Sigma70_r4"/>
    <property type="match status" value="1"/>
</dbReference>
<evidence type="ECO:0000259" key="1">
    <source>
        <dbReference type="Pfam" id="PF04545"/>
    </source>
</evidence>
<dbReference type="Gene3D" id="1.10.10.10">
    <property type="entry name" value="Winged helix-like DNA-binding domain superfamily/Winged helix DNA-binding domain"/>
    <property type="match status" value="1"/>
</dbReference>
<accession>A0A9D2RB03</accession>
<reference evidence="2" key="2">
    <citation type="submission" date="2021-04" db="EMBL/GenBank/DDBJ databases">
        <authorList>
            <person name="Gilroy R."/>
        </authorList>
    </citation>
    <scope>NUCLEOTIDE SEQUENCE</scope>
    <source>
        <strain evidence="2">ChiW19-6364</strain>
    </source>
</reference>
<comment type="caution">
    <text evidence="2">The sequence shown here is derived from an EMBL/GenBank/DDBJ whole genome shotgun (WGS) entry which is preliminary data.</text>
</comment>
<name>A0A9D2RB03_9FIRM</name>
<dbReference type="Proteomes" id="UP000823850">
    <property type="component" value="Unassembled WGS sequence"/>
</dbReference>